<reference evidence="1" key="1">
    <citation type="journal article" date="2014" name="Front. Microbiol.">
        <title>High frequency of phylogenetically diverse reductive dehalogenase-homologous genes in deep subseafloor sedimentary metagenomes.</title>
        <authorList>
            <person name="Kawai M."/>
            <person name="Futagami T."/>
            <person name="Toyoda A."/>
            <person name="Takaki Y."/>
            <person name="Nishi S."/>
            <person name="Hori S."/>
            <person name="Arai W."/>
            <person name="Tsubouchi T."/>
            <person name="Morono Y."/>
            <person name="Uchiyama I."/>
            <person name="Ito T."/>
            <person name="Fujiyama A."/>
            <person name="Inagaki F."/>
            <person name="Takami H."/>
        </authorList>
    </citation>
    <scope>NUCLEOTIDE SEQUENCE</scope>
    <source>
        <strain evidence="1">Expedition CK06-06</strain>
    </source>
</reference>
<protein>
    <recommendedName>
        <fullName evidence="2">UDP-N-acetylglucosamine 2-epimerase domain-containing protein</fullName>
    </recommendedName>
</protein>
<dbReference type="InterPro" id="IPR043148">
    <property type="entry name" value="TagF_C"/>
</dbReference>
<dbReference type="EMBL" id="BART01019190">
    <property type="protein sequence ID" value="GAG83019.1"/>
    <property type="molecule type" value="Genomic_DNA"/>
</dbReference>
<evidence type="ECO:0000313" key="1">
    <source>
        <dbReference type="EMBL" id="GAG83019.1"/>
    </source>
</evidence>
<comment type="caution">
    <text evidence="1">The sequence shown here is derived from an EMBL/GenBank/DDBJ whole genome shotgun (WGS) entry which is preliminary data.</text>
</comment>
<name>X1AKQ4_9ZZZZ</name>
<sequence length="183" mass="20887">LNKHLSSPDFFDKEDIVLIAGSVDKQQNKALISLFCEAFPQPSLFKVWLKPHPFLSFEKLLKELGINLADYGYTIKHNSIDELLKSVKILVVADSAVALEALAAGCKVVSPVFSDSMFTSPLKGFEEYYSRVSNPAELKDTIEEFIERSEVENFSEVKRFILLYWCLDPSLRRWKELLSVNYS</sequence>
<proteinExistence type="predicted"/>
<organism evidence="1">
    <name type="scientific">marine sediment metagenome</name>
    <dbReference type="NCBI Taxonomy" id="412755"/>
    <lineage>
        <taxon>unclassified sequences</taxon>
        <taxon>metagenomes</taxon>
        <taxon>ecological metagenomes</taxon>
    </lineage>
</organism>
<dbReference type="Gene3D" id="3.40.50.12580">
    <property type="match status" value="1"/>
</dbReference>
<gene>
    <name evidence="1" type="ORF">S01H4_35985</name>
</gene>
<dbReference type="AlphaFoldDB" id="X1AKQ4"/>
<evidence type="ECO:0008006" key="2">
    <source>
        <dbReference type="Google" id="ProtNLM"/>
    </source>
</evidence>
<accession>X1AKQ4</accession>
<feature type="non-terminal residue" evidence="1">
    <location>
        <position position="1"/>
    </location>
</feature>